<keyword evidence="6" id="KW-1185">Reference proteome</keyword>
<keyword evidence="1 2" id="KW-0175">Coiled coil</keyword>
<evidence type="ECO:0000256" key="1">
    <source>
        <dbReference type="ARBA" id="ARBA00023054"/>
    </source>
</evidence>
<dbReference type="InterPro" id="IPR049258">
    <property type="entry name" value="ODAD1_CC"/>
</dbReference>
<organism evidence="5 6">
    <name type="scientific">Sinanodonta woodiana</name>
    <name type="common">Chinese pond mussel</name>
    <name type="synonym">Anodonta woodiana</name>
    <dbReference type="NCBI Taxonomy" id="1069815"/>
    <lineage>
        <taxon>Eukaryota</taxon>
        <taxon>Metazoa</taxon>
        <taxon>Spiralia</taxon>
        <taxon>Lophotrochozoa</taxon>
        <taxon>Mollusca</taxon>
        <taxon>Bivalvia</taxon>
        <taxon>Autobranchia</taxon>
        <taxon>Heteroconchia</taxon>
        <taxon>Palaeoheterodonta</taxon>
        <taxon>Unionida</taxon>
        <taxon>Unionoidea</taxon>
        <taxon>Unionidae</taxon>
        <taxon>Unioninae</taxon>
        <taxon>Sinanodonta</taxon>
    </lineage>
</organism>
<dbReference type="PANTHER" id="PTHR21694:SF18">
    <property type="entry name" value="COILED-COIL DOMAIN-CONTAINING PROTEIN 63"/>
    <property type="match status" value="1"/>
</dbReference>
<dbReference type="EMBL" id="JBJQND010000013">
    <property type="protein sequence ID" value="KAL3856439.1"/>
    <property type="molecule type" value="Genomic_DNA"/>
</dbReference>
<feature type="coiled-coil region" evidence="2">
    <location>
        <begin position="171"/>
        <end position="226"/>
    </location>
</feature>
<feature type="compositionally biased region" description="Gly residues" evidence="3">
    <location>
        <begin position="1"/>
        <end position="13"/>
    </location>
</feature>
<gene>
    <name evidence="5" type="ORF">ACJMK2_011197</name>
</gene>
<feature type="region of interest" description="Disordered" evidence="3">
    <location>
        <begin position="1"/>
        <end position="20"/>
    </location>
</feature>
<proteinExistence type="predicted"/>
<reference evidence="5 6" key="1">
    <citation type="submission" date="2024-11" db="EMBL/GenBank/DDBJ databases">
        <title>Chromosome-level genome assembly of the freshwater bivalve Anodonta woodiana.</title>
        <authorList>
            <person name="Chen X."/>
        </authorList>
    </citation>
    <scope>NUCLEOTIDE SEQUENCE [LARGE SCALE GENOMIC DNA]</scope>
    <source>
        <strain evidence="5">MN2024</strain>
        <tissue evidence="5">Gills</tissue>
    </source>
</reference>
<dbReference type="PANTHER" id="PTHR21694">
    <property type="entry name" value="COILED-COIL DOMAIN-CONTAINING PROTEIN 63"/>
    <property type="match status" value="1"/>
</dbReference>
<evidence type="ECO:0000313" key="5">
    <source>
        <dbReference type="EMBL" id="KAL3856439.1"/>
    </source>
</evidence>
<evidence type="ECO:0000256" key="2">
    <source>
        <dbReference type="SAM" id="Coils"/>
    </source>
</evidence>
<dbReference type="Proteomes" id="UP001634394">
    <property type="component" value="Unassembled WGS sequence"/>
</dbReference>
<accession>A0ABD3V447</accession>
<feature type="coiled-coil region" evidence="2">
    <location>
        <begin position="27"/>
        <end position="72"/>
    </location>
</feature>
<dbReference type="Pfam" id="PF21773">
    <property type="entry name" value="ODAD1_CC"/>
    <property type="match status" value="1"/>
</dbReference>
<comment type="caution">
    <text evidence="5">The sequence shown here is derived from an EMBL/GenBank/DDBJ whole genome shotgun (WGS) entry which is preliminary data.</text>
</comment>
<sequence>MEGGGNPNAGGPVGKRAACPGEEPLDEAQLKADLHSLERKLQVMEGDKRAYVEESGNLLRKQQAEIDSLLRENEEITTFLKLTKSETNELKNNEEINTLKGLTEKMDYFNTEIEEENKKIAELETKIGKAEEENEKARKILKTKDDEESILSVEKRLWIMENRLDQSLIKFSEQLARNKALREEIDHLRRDKAVFDSLHRKLNKNLEEMKKQISTFIQEATQAYEER</sequence>
<evidence type="ECO:0000313" key="6">
    <source>
        <dbReference type="Proteomes" id="UP001634394"/>
    </source>
</evidence>
<feature type="domain" description="ODAD1 central coiled coil region" evidence="4">
    <location>
        <begin position="155"/>
        <end position="227"/>
    </location>
</feature>
<evidence type="ECO:0000259" key="4">
    <source>
        <dbReference type="Pfam" id="PF21773"/>
    </source>
</evidence>
<feature type="coiled-coil region" evidence="2">
    <location>
        <begin position="99"/>
        <end position="147"/>
    </location>
</feature>
<protein>
    <recommendedName>
        <fullName evidence="4">ODAD1 central coiled coil region domain-containing protein</fullName>
    </recommendedName>
</protein>
<name>A0ABD3V447_SINWO</name>
<dbReference type="InterPro" id="IPR051876">
    <property type="entry name" value="ODA-DC/CCD"/>
</dbReference>
<evidence type="ECO:0000256" key="3">
    <source>
        <dbReference type="SAM" id="MobiDB-lite"/>
    </source>
</evidence>
<dbReference type="AlphaFoldDB" id="A0ABD3V447"/>